<name>A0A6I4VSI8_9BACL</name>
<evidence type="ECO:0000313" key="1">
    <source>
        <dbReference type="EMBL" id="MXQ52780.1"/>
    </source>
</evidence>
<gene>
    <name evidence="1" type="ORF">GSM42_03350</name>
</gene>
<reference evidence="1 2" key="1">
    <citation type="submission" date="2019-12" db="EMBL/GenBank/DDBJ databases">
        <title>Whole-genome analyses of novel actinobacteria.</title>
        <authorList>
            <person name="Sahin N."/>
            <person name="Saygin H."/>
        </authorList>
    </citation>
    <scope>NUCLEOTIDE SEQUENCE [LARGE SCALE GENOMIC DNA]</scope>
    <source>
        <strain evidence="1 2">KC615</strain>
    </source>
</reference>
<dbReference type="AlphaFoldDB" id="A0A6I4VSI8"/>
<dbReference type="EMBL" id="WUUL01000002">
    <property type="protein sequence ID" value="MXQ52780.1"/>
    <property type="molecule type" value="Genomic_DNA"/>
</dbReference>
<dbReference type="RefSeq" id="WP_160800016.1">
    <property type="nucleotide sequence ID" value="NZ_WUUL01000002.1"/>
</dbReference>
<evidence type="ECO:0000313" key="2">
    <source>
        <dbReference type="Proteomes" id="UP000430692"/>
    </source>
</evidence>
<sequence>MLNIENYSKINDNEKKGYDCLECGHKTSVLATDGIGTCQTPGCLYENPIQFVYYPNWQEPKISRAGRIILFM</sequence>
<comment type="caution">
    <text evidence="1">The sequence shown here is derived from an EMBL/GenBank/DDBJ whole genome shotgun (WGS) entry which is preliminary data.</text>
</comment>
<proteinExistence type="predicted"/>
<organism evidence="1 2">
    <name type="scientific">Shimazuella alba</name>
    <dbReference type="NCBI Taxonomy" id="2690964"/>
    <lineage>
        <taxon>Bacteria</taxon>
        <taxon>Bacillati</taxon>
        <taxon>Bacillota</taxon>
        <taxon>Bacilli</taxon>
        <taxon>Bacillales</taxon>
        <taxon>Thermoactinomycetaceae</taxon>
        <taxon>Shimazuella</taxon>
    </lineage>
</organism>
<keyword evidence="2" id="KW-1185">Reference proteome</keyword>
<dbReference type="Proteomes" id="UP000430692">
    <property type="component" value="Unassembled WGS sequence"/>
</dbReference>
<accession>A0A6I4VSI8</accession>
<protein>
    <submittedName>
        <fullName evidence="1">Uncharacterized protein</fullName>
    </submittedName>
</protein>